<dbReference type="InterPro" id="IPR011990">
    <property type="entry name" value="TPR-like_helical_dom_sf"/>
</dbReference>
<evidence type="ECO:0000256" key="1">
    <source>
        <dbReference type="PROSITE-ProRule" id="PRU00339"/>
    </source>
</evidence>
<organism evidence="3 4">
    <name type="scientific">Camelina sativa</name>
    <name type="common">False flax</name>
    <name type="synonym">Myagrum sativum</name>
    <dbReference type="NCBI Taxonomy" id="90675"/>
    <lineage>
        <taxon>Eukaryota</taxon>
        <taxon>Viridiplantae</taxon>
        <taxon>Streptophyta</taxon>
        <taxon>Embryophyta</taxon>
        <taxon>Tracheophyta</taxon>
        <taxon>Spermatophyta</taxon>
        <taxon>Magnoliopsida</taxon>
        <taxon>eudicotyledons</taxon>
        <taxon>Gunneridae</taxon>
        <taxon>Pentapetalae</taxon>
        <taxon>rosids</taxon>
        <taxon>malvids</taxon>
        <taxon>Brassicales</taxon>
        <taxon>Brassicaceae</taxon>
        <taxon>Camelineae</taxon>
        <taxon>Camelina</taxon>
    </lineage>
</organism>
<reference evidence="4" key="2">
    <citation type="submission" date="2025-08" db="UniProtKB">
        <authorList>
            <consortium name="RefSeq"/>
        </authorList>
    </citation>
    <scope>IDENTIFICATION</scope>
    <source>
        <tissue evidence="4">Leaf</tissue>
    </source>
</reference>
<dbReference type="Gene3D" id="1.25.40.10">
    <property type="entry name" value="Tetratricopeptide repeat domain"/>
    <property type="match status" value="2"/>
</dbReference>
<evidence type="ECO:0000313" key="3">
    <source>
        <dbReference type="Proteomes" id="UP000694864"/>
    </source>
</evidence>
<dbReference type="Proteomes" id="UP000694864">
    <property type="component" value="Chromosome 11"/>
</dbReference>
<dbReference type="PANTHER" id="PTHR46512">
    <property type="entry name" value="PEPTIDYLPROLYL ISOMERASE"/>
    <property type="match status" value="1"/>
</dbReference>
<dbReference type="InterPro" id="IPR019734">
    <property type="entry name" value="TPR_rpt"/>
</dbReference>
<feature type="repeat" description="TPR" evidence="1">
    <location>
        <begin position="90"/>
        <end position="123"/>
    </location>
</feature>
<dbReference type="InterPro" id="IPR050754">
    <property type="entry name" value="FKBP4/5/8-like"/>
</dbReference>
<feature type="compositionally biased region" description="Basic and acidic residues" evidence="2">
    <location>
        <begin position="148"/>
        <end position="161"/>
    </location>
</feature>
<keyword evidence="3" id="KW-1185">Reference proteome</keyword>
<dbReference type="SUPFAM" id="SSF48452">
    <property type="entry name" value="TPR-like"/>
    <property type="match status" value="1"/>
</dbReference>
<feature type="region of interest" description="Disordered" evidence="2">
    <location>
        <begin position="127"/>
        <end position="161"/>
    </location>
</feature>
<dbReference type="PANTHER" id="PTHR46512:SF11">
    <property type="entry name" value="PEPTIDYLPROLYL ISOMERASE"/>
    <property type="match status" value="1"/>
</dbReference>
<dbReference type="RefSeq" id="XP_010440569.1">
    <property type="nucleotide sequence ID" value="XM_010442267.2"/>
</dbReference>
<gene>
    <name evidence="4" type="primary">LOC104723848</name>
</gene>
<evidence type="ECO:0000256" key="2">
    <source>
        <dbReference type="SAM" id="MobiDB-lite"/>
    </source>
</evidence>
<keyword evidence="1" id="KW-0802">TPR repeat</keyword>
<reference evidence="3" key="1">
    <citation type="journal article" date="2014" name="Nat. Commun.">
        <title>The emerging biofuel crop Camelina sativa retains a highly undifferentiated hexaploid genome structure.</title>
        <authorList>
            <person name="Kagale S."/>
            <person name="Koh C."/>
            <person name="Nixon J."/>
            <person name="Bollina V."/>
            <person name="Clarke W.E."/>
            <person name="Tuteja R."/>
            <person name="Spillane C."/>
            <person name="Robinson S.J."/>
            <person name="Links M.G."/>
            <person name="Clarke C."/>
            <person name="Higgins E.E."/>
            <person name="Huebert T."/>
            <person name="Sharpe A.G."/>
            <person name="Parkin I.A."/>
        </authorList>
    </citation>
    <scope>NUCLEOTIDE SEQUENCE [LARGE SCALE GENOMIC DNA]</scope>
    <source>
        <strain evidence="3">cv. DH55</strain>
    </source>
</reference>
<dbReference type="PROSITE" id="PS50005">
    <property type="entry name" value="TPR"/>
    <property type="match status" value="1"/>
</dbReference>
<sequence>MKMKKGEVALVTVELEYAFGSNESKQELAVVPPISTMYFEERESWDMNTEEKIEAETKKEEGSSKFKAGKYALASKRYEKVYNNMNCPLICEFYRRAQAYMELADLDLAEFDVKKALEIDPNNSEAEIEKVEGKNEGVQQKRSQVLWKHKESSKDGEAMST</sequence>
<protein>
    <submittedName>
        <fullName evidence="4">Peptidyl-prolyl cis-trans isomerase FKBP62-like isoform X1</fullName>
    </submittedName>
</protein>
<dbReference type="Pfam" id="PF00515">
    <property type="entry name" value="TPR_1"/>
    <property type="match status" value="1"/>
</dbReference>
<dbReference type="GeneID" id="104723848"/>
<proteinExistence type="predicted"/>
<name>A0ABM0UFX3_CAMSA</name>
<accession>A0ABM0UFX3</accession>
<evidence type="ECO:0000313" key="4">
    <source>
        <dbReference type="RefSeq" id="XP_010440569.1"/>
    </source>
</evidence>
<dbReference type="SMART" id="SM00028">
    <property type="entry name" value="TPR"/>
    <property type="match status" value="1"/>
</dbReference>